<dbReference type="InterPro" id="IPR015424">
    <property type="entry name" value="PyrdxlP-dep_Trfase"/>
</dbReference>
<keyword evidence="6" id="KW-1185">Reference proteome</keyword>
<dbReference type="GO" id="GO:0030170">
    <property type="term" value="F:pyridoxal phosphate binding"/>
    <property type="evidence" value="ECO:0007669"/>
    <property type="project" value="InterPro"/>
</dbReference>
<comment type="cofactor">
    <cofactor evidence="1">
        <name>pyridoxal 5'-phosphate</name>
        <dbReference type="ChEBI" id="CHEBI:597326"/>
    </cofactor>
</comment>
<dbReference type="Gene3D" id="3.90.1150.10">
    <property type="entry name" value="Aspartate Aminotransferase, domain 1"/>
    <property type="match status" value="1"/>
</dbReference>
<dbReference type="GO" id="GO:0009016">
    <property type="term" value="F:succinyldiaminopimelate transaminase activity"/>
    <property type="evidence" value="ECO:0007669"/>
    <property type="project" value="UniProtKB-EC"/>
</dbReference>
<dbReference type="CDD" id="cd00609">
    <property type="entry name" value="AAT_like"/>
    <property type="match status" value="1"/>
</dbReference>
<feature type="domain" description="Aminotransferase class I/classII large" evidence="4">
    <location>
        <begin position="32"/>
        <end position="390"/>
    </location>
</feature>
<evidence type="ECO:0000313" key="5">
    <source>
        <dbReference type="EMBL" id="MRH77200.1"/>
    </source>
</evidence>
<evidence type="ECO:0000256" key="1">
    <source>
        <dbReference type="ARBA" id="ARBA00001933"/>
    </source>
</evidence>
<dbReference type="InterPro" id="IPR050881">
    <property type="entry name" value="LL-DAP_aminotransferase"/>
</dbReference>
<dbReference type="RefSeq" id="WP_153718274.1">
    <property type="nucleotide sequence ID" value="NZ_WJPP01000001.1"/>
</dbReference>
<dbReference type="InterPro" id="IPR015421">
    <property type="entry name" value="PyrdxlP-dep_Trfase_major"/>
</dbReference>
<dbReference type="PANTHER" id="PTHR42832">
    <property type="entry name" value="AMINO ACID AMINOTRANSFERASE"/>
    <property type="match status" value="1"/>
</dbReference>
<dbReference type="EC" id="2.6.1.17" evidence="5"/>
<keyword evidence="3 5" id="KW-0808">Transferase</keyword>
<dbReference type="Proteomes" id="UP000433788">
    <property type="component" value="Unassembled WGS sequence"/>
</dbReference>
<dbReference type="NCBIfam" id="TIGR03538">
    <property type="entry name" value="DapC_gpp"/>
    <property type="match status" value="1"/>
</dbReference>
<evidence type="ECO:0000259" key="4">
    <source>
        <dbReference type="Pfam" id="PF00155"/>
    </source>
</evidence>
<evidence type="ECO:0000313" key="6">
    <source>
        <dbReference type="Proteomes" id="UP000433788"/>
    </source>
</evidence>
<dbReference type="InterPro" id="IPR015422">
    <property type="entry name" value="PyrdxlP-dep_Trfase_small"/>
</dbReference>
<reference evidence="5 6" key="1">
    <citation type="submission" date="2019-11" db="EMBL/GenBank/DDBJ databases">
        <authorList>
            <person name="Zhang X.Y."/>
        </authorList>
    </citation>
    <scope>NUCLEOTIDE SEQUENCE [LARGE SCALE GENOMIC DNA]</scope>
    <source>
        <strain evidence="5 6">C176</strain>
    </source>
</reference>
<dbReference type="GO" id="GO:0009089">
    <property type="term" value="P:lysine biosynthetic process via diaminopimelate"/>
    <property type="evidence" value="ECO:0007669"/>
    <property type="project" value="InterPro"/>
</dbReference>
<proteinExistence type="predicted"/>
<evidence type="ECO:0000256" key="3">
    <source>
        <dbReference type="ARBA" id="ARBA00022679"/>
    </source>
</evidence>
<dbReference type="Pfam" id="PF00155">
    <property type="entry name" value="Aminotran_1_2"/>
    <property type="match status" value="1"/>
</dbReference>
<evidence type="ECO:0000256" key="2">
    <source>
        <dbReference type="ARBA" id="ARBA00022576"/>
    </source>
</evidence>
<accession>A0A6N7QNE2</accession>
<name>A0A6N7QNE2_9GAMM</name>
<protein>
    <submittedName>
        <fullName evidence="5">Succinyldiaminopimelate transaminase</fullName>
        <ecNumber evidence="5">2.6.1.17</ecNumber>
    </submittedName>
</protein>
<dbReference type="AlphaFoldDB" id="A0A6N7QNE2"/>
<gene>
    <name evidence="5" type="primary">dapC</name>
    <name evidence="5" type="ORF">GH984_00540</name>
</gene>
<keyword evidence="2 5" id="KW-0032">Aminotransferase</keyword>
<dbReference type="SUPFAM" id="SSF53383">
    <property type="entry name" value="PLP-dependent transferases"/>
    <property type="match status" value="1"/>
</dbReference>
<comment type="caution">
    <text evidence="5">The sequence shown here is derived from an EMBL/GenBank/DDBJ whole genome shotgun (WGS) entry which is preliminary data.</text>
</comment>
<dbReference type="InterPro" id="IPR004839">
    <property type="entry name" value="Aminotransferase_I/II_large"/>
</dbReference>
<dbReference type="Gene3D" id="3.40.640.10">
    <property type="entry name" value="Type I PLP-dependent aspartate aminotransferase-like (Major domain)"/>
    <property type="match status" value="1"/>
</dbReference>
<dbReference type="EMBL" id="WJPP01000001">
    <property type="protein sequence ID" value="MRH77200.1"/>
    <property type="molecule type" value="Genomic_DNA"/>
</dbReference>
<dbReference type="PANTHER" id="PTHR42832:SF3">
    <property type="entry name" value="L-GLUTAMINE--4-(METHYLSULFANYL)-2-OXOBUTANOATE AMINOTRANSFERASE"/>
    <property type="match status" value="1"/>
</dbReference>
<sequence length="402" mass="44340">MNRNLKQLQPYPFERLRKLLSGIEPNADLAPIRLSIGEPKHPTPACILDAIRETLDSSIATYPTSVGSEALRGTIADWITRRYGFGSGHIDPEQHILPVAGTREGLFAVTQALVDTRNKPLIMMPNPFYQIYEGAALLAGGKPVLLNTTADTDFQPPLEQLSAEQWANCGLIYLCSPGNPNGKTLPQSFWAALLEQQKKHGFVVIADECYSELYRDENAPPLGLLEACHAMGNTEYSGCLVFHSLSKRSNAPGLRSGFVAGDRQLIKAFRQYRTYHGCALPNHVQAASIAAWSDETHVKDNRKAYREKFNRASDVLQSALPYPEPEAGFYLWLPVPGGDDENFAQQLYKNMAVTVLPGRYLSRLTVNGDPGAGYVRVALVAEPEICEDALARINAFATSYPY</sequence>
<dbReference type="InterPro" id="IPR019878">
    <property type="entry name" value="DapC_beta/gammaproteobac"/>
</dbReference>
<organism evidence="5 6">
    <name type="scientific">Spiribacter salilacus</name>
    <dbReference type="NCBI Taxonomy" id="2664894"/>
    <lineage>
        <taxon>Bacteria</taxon>
        <taxon>Pseudomonadati</taxon>
        <taxon>Pseudomonadota</taxon>
        <taxon>Gammaproteobacteria</taxon>
        <taxon>Chromatiales</taxon>
        <taxon>Ectothiorhodospiraceae</taxon>
        <taxon>Spiribacter</taxon>
    </lineage>
</organism>